<dbReference type="GO" id="GO:0005829">
    <property type="term" value="C:cytosol"/>
    <property type="evidence" value="ECO:0007669"/>
    <property type="project" value="TreeGrafter"/>
</dbReference>
<dbReference type="InterPro" id="IPR005263">
    <property type="entry name" value="DapA"/>
</dbReference>
<feature type="active site" description="Schiff-base intermediate with substrate" evidence="14">
    <location>
        <position position="163"/>
    </location>
</feature>
<keyword evidence="9 13" id="KW-0456">Lyase</keyword>
<gene>
    <name evidence="16" type="ORF">BJB45_21450</name>
</gene>
<evidence type="ECO:0000256" key="12">
    <source>
        <dbReference type="NCBIfam" id="TIGR00674"/>
    </source>
</evidence>
<evidence type="ECO:0000256" key="13">
    <source>
        <dbReference type="PIRNR" id="PIRNR001365"/>
    </source>
</evidence>
<sequence length="292" mass="32279">MSKFEGTYTVMVTPFQEDMAVDEMRLRQLVDTQIEQGIHGLIPLGSTGEFLSLTDEERHQVAKIVTEKVDGRVPVLIGTTAESTLDAIRYAKDAEALGADGVMILPPFYSNPTEDEIFHHYRTIGDAIGLPIMVYNNPNASNVDMLPTTIARLAEIDNVQYVKESTLEVSRVRDILRLAGDRITVFGGVLGFESYVMGAKGWVAVGSNVMPAEFAGIYNAVVRDKNIDKAQELYRRILPVIDLVFGHRYVSGTKALFDAMGQSVGIPRPPRLPSPQEDIAWANRVVRELGLK</sequence>
<comment type="similarity">
    <text evidence="3 13">Belongs to the DapA family.</text>
</comment>
<dbReference type="Pfam" id="PF00701">
    <property type="entry name" value="DHDPS"/>
    <property type="match status" value="1"/>
</dbReference>
<dbReference type="EMBL" id="AVBC01000056">
    <property type="protein sequence ID" value="ERL49206.1"/>
    <property type="molecule type" value="Genomic_DNA"/>
</dbReference>
<dbReference type="GO" id="GO:0009089">
    <property type="term" value="P:lysine biosynthetic process via diaminopimelate"/>
    <property type="evidence" value="ECO:0007669"/>
    <property type="project" value="UniProtKB-UniRule"/>
</dbReference>
<dbReference type="PATRIC" id="fig|1178482.3.peg.4145"/>
<evidence type="ECO:0000313" key="16">
    <source>
        <dbReference type="EMBL" id="ERL49206.1"/>
    </source>
</evidence>
<dbReference type="RefSeq" id="WP_021821110.1">
    <property type="nucleotide sequence ID" value="NZ_AVBC01000056.1"/>
</dbReference>
<keyword evidence="6" id="KW-0028">Amino-acid biosynthesis</keyword>
<keyword evidence="5" id="KW-0963">Cytoplasm</keyword>
<comment type="function">
    <text evidence="1">Catalyzes the condensation of (S)-aspartate-beta-semialdehyde [(S)-ASA] and pyruvate to 4-hydroxy-tetrahydrodipicolinate (HTPA).</text>
</comment>
<dbReference type="PANTHER" id="PTHR12128">
    <property type="entry name" value="DIHYDRODIPICOLINATE SYNTHASE"/>
    <property type="match status" value="1"/>
</dbReference>
<dbReference type="PRINTS" id="PR00146">
    <property type="entry name" value="DHPICSNTHASE"/>
</dbReference>
<evidence type="ECO:0000256" key="2">
    <source>
        <dbReference type="ARBA" id="ARBA00005120"/>
    </source>
</evidence>
<dbReference type="CDD" id="cd00408">
    <property type="entry name" value="DHDPS-like"/>
    <property type="match status" value="1"/>
</dbReference>
<evidence type="ECO:0000256" key="11">
    <source>
        <dbReference type="ARBA" id="ARBA00047836"/>
    </source>
</evidence>
<evidence type="ECO:0000256" key="4">
    <source>
        <dbReference type="ARBA" id="ARBA00012086"/>
    </source>
</evidence>
<dbReference type="PROSITE" id="PS00665">
    <property type="entry name" value="DHDPS_1"/>
    <property type="match status" value="1"/>
</dbReference>
<dbReference type="Proteomes" id="UP000019113">
    <property type="component" value="Unassembled WGS sequence"/>
</dbReference>
<dbReference type="InterPro" id="IPR013785">
    <property type="entry name" value="Aldolase_TIM"/>
</dbReference>
<keyword evidence="17" id="KW-1185">Reference proteome</keyword>
<keyword evidence="7" id="KW-0220">Diaminopimelate biosynthesis</keyword>
<dbReference type="Gene3D" id="3.20.20.70">
    <property type="entry name" value="Aldolase class I"/>
    <property type="match status" value="1"/>
</dbReference>
<dbReference type="PIRSF" id="PIRSF001365">
    <property type="entry name" value="DHDPS"/>
    <property type="match status" value="1"/>
</dbReference>
<dbReference type="UniPathway" id="UPA00034">
    <property type="reaction ID" value="UER00017"/>
</dbReference>
<dbReference type="NCBIfam" id="TIGR00674">
    <property type="entry name" value="dapA"/>
    <property type="match status" value="1"/>
</dbReference>
<comment type="caution">
    <text evidence="16">The sequence shown here is derived from an EMBL/GenBank/DDBJ whole genome shotgun (WGS) entry which is preliminary data.</text>
</comment>
<keyword evidence="8" id="KW-0457">Lysine biosynthesis</keyword>
<feature type="binding site" evidence="15">
    <location>
        <position position="203"/>
    </location>
    <ligand>
        <name>pyruvate</name>
        <dbReference type="ChEBI" id="CHEBI:15361"/>
    </ligand>
</feature>
<dbReference type="SUPFAM" id="SSF51569">
    <property type="entry name" value="Aldolase"/>
    <property type="match status" value="1"/>
</dbReference>
<evidence type="ECO:0000256" key="9">
    <source>
        <dbReference type="ARBA" id="ARBA00023239"/>
    </source>
</evidence>
<protein>
    <recommendedName>
        <fullName evidence="4 12">4-hydroxy-tetrahydrodipicolinate synthase</fullName>
        <ecNumber evidence="4 12">4.3.3.7</ecNumber>
    </recommendedName>
</protein>
<reference evidence="16 17" key="1">
    <citation type="submission" date="2013-08" db="EMBL/GenBank/DDBJ databases">
        <title>draft genome of Halomonas huanghegensis, strain BJGMM-B45T.</title>
        <authorList>
            <person name="Miao C."/>
            <person name="Wan Y."/>
            <person name="Jin W."/>
        </authorList>
    </citation>
    <scope>NUCLEOTIDE SEQUENCE [LARGE SCALE GENOMIC DNA]</scope>
    <source>
        <strain evidence="16 17">BJGMM-B45</strain>
    </source>
</reference>
<evidence type="ECO:0000256" key="14">
    <source>
        <dbReference type="PIRSR" id="PIRSR001365-1"/>
    </source>
</evidence>
<comment type="pathway">
    <text evidence="2">Amino-acid biosynthesis; L-lysine biosynthesis via DAP pathway; (S)-tetrahydrodipicolinate from L-aspartate: step 3/4.</text>
</comment>
<evidence type="ECO:0000256" key="1">
    <source>
        <dbReference type="ARBA" id="ARBA00003294"/>
    </source>
</evidence>
<evidence type="ECO:0000256" key="10">
    <source>
        <dbReference type="ARBA" id="ARBA00023270"/>
    </source>
</evidence>
<dbReference type="AlphaFoldDB" id="W1N218"/>
<dbReference type="GO" id="GO:0019877">
    <property type="term" value="P:diaminopimelate biosynthetic process"/>
    <property type="evidence" value="ECO:0007669"/>
    <property type="project" value="UniProtKB-KW"/>
</dbReference>
<evidence type="ECO:0000256" key="8">
    <source>
        <dbReference type="ARBA" id="ARBA00023154"/>
    </source>
</evidence>
<comment type="catalytic activity">
    <reaction evidence="11">
        <text>L-aspartate 4-semialdehyde + pyruvate = (2S,4S)-4-hydroxy-2,3,4,5-tetrahydrodipicolinate + H2O + H(+)</text>
        <dbReference type="Rhea" id="RHEA:34171"/>
        <dbReference type="ChEBI" id="CHEBI:15361"/>
        <dbReference type="ChEBI" id="CHEBI:15377"/>
        <dbReference type="ChEBI" id="CHEBI:15378"/>
        <dbReference type="ChEBI" id="CHEBI:67139"/>
        <dbReference type="ChEBI" id="CHEBI:537519"/>
        <dbReference type="EC" id="4.3.3.7"/>
    </reaction>
</comment>
<dbReference type="InterPro" id="IPR002220">
    <property type="entry name" value="DapA-like"/>
</dbReference>
<evidence type="ECO:0000313" key="17">
    <source>
        <dbReference type="Proteomes" id="UP000019113"/>
    </source>
</evidence>
<feature type="binding site" evidence="15">
    <location>
        <position position="47"/>
    </location>
    <ligand>
        <name>pyruvate</name>
        <dbReference type="ChEBI" id="CHEBI:15361"/>
    </ligand>
</feature>
<dbReference type="GO" id="GO:0008840">
    <property type="term" value="F:4-hydroxy-tetrahydrodipicolinate synthase activity"/>
    <property type="evidence" value="ECO:0007669"/>
    <property type="project" value="UniProtKB-UniRule"/>
</dbReference>
<dbReference type="InterPro" id="IPR020624">
    <property type="entry name" value="Schiff_base-form_aldolases_CS"/>
</dbReference>
<evidence type="ECO:0000256" key="3">
    <source>
        <dbReference type="ARBA" id="ARBA00007592"/>
    </source>
</evidence>
<dbReference type="eggNOG" id="COG0329">
    <property type="taxonomic scope" value="Bacteria"/>
</dbReference>
<dbReference type="PANTHER" id="PTHR12128:SF66">
    <property type="entry name" value="4-HYDROXY-2-OXOGLUTARATE ALDOLASE, MITOCHONDRIAL"/>
    <property type="match status" value="1"/>
</dbReference>
<evidence type="ECO:0000256" key="5">
    <source>
        <dbReference type="ARBA" id="ARBA00022490"/>
    </source>
</evidence>
<dbReference type="SMART" id="SM01130">
    <property type="entry name" value="DHDPS"/>
    <property type="match status" value="1"/>
</dbReference>
<organism evidence="16 17">
    <name type="scientific">Halomonas huangheensis</name>
    <dbReference type="NCBI Taxonomy" id="1178482"/>
    <lineage>
        <taxon>Bacteria</taxon>
        <taxon>Pseudomonadati</taxon>
        <taxon>Pseudomonadota</taxon>
        <taxon>Gammaproteobacteria</taxon>
        <taxon>Oceanospirillales</taxon>
        <taxon>Halomonadaceae</taxon>
        <taxon>Halomonas</taxon>
    </lineage>
</organism>
<evidence type="ECO:0000256" key="6">
    <source>
        <dbReference type="ARBA" id="ARBA00022605"/>
    </source>
</evidence>
<evidence type="ECO:0000256" key="15">
    <source>
        <dbReference type="PIRSR" id="PIRSR001365-2"/>
    </source>
</evidence>
<dbReference type="STRING" id="1178482.AR456_00645"/>
<name>W1N218_9GAMM</name>
<accession>W1N218</accession>
<proteinExistence type="inferred from homology"/>
<dbReference type="KEGG" id="hhu:AR456_00645"/>
<keyword evidence="10" id="KW-0704">Schiff base</keyword>
<dbReference type="OrthoDB" id="9782828at2"/>
<dbReference type="EC" id="4.3.3.7" evidence="4 12"/>
<feature type="active site" description="Proton donor/acceptor" evidence="14">
    <location>
        <position position="135"/>
    </location>
</feature>
<evidence type="ECO:0000256" key="7">
    <source>
        <dbReference type="ARBA" id="ARBA00022915"/>
    </source>
</evidence>